<accession>A0A8J3YLV0</accession>
<feature type="transmembrane region" description="Helical" evidence="1">
    <location>
        <begin position="256"/>
        <end position="275"/>
    </location>
</feature>
<organism evidence="3 4">
    <name type="scientific">Virgisporangium aliadipatigenens</name>
    <dbReference type="NCBI Taxonomy" id="741659"/>
    <lineage>
        <taxon>Bacteria</taxon>
        <taxon>Bacillati</taxon>
        <taxon>Actinomycetota</taxon>
        <taxon>Actinomycetes</taxon>
        <taxon>Micromonosporales</taxon>
        <taxon>Micromonosporaceae</taxon>
        <taxon>Virgisporangium</taxon>
    </lineage>
</organism>
<keyword evidence="1" id="KW-0472">Membrane</keyword>
<keyword evidence="1" id="KW-1133">Transmembrane helix</keyword>
<feature type="transmembrane region" description="Helical" evidence="1">
    <location>
        <begin position="134"/>
        <end position="154"/>
    </location>
</feature>
<keyword evidence="1" id="KW-0812">Transmembrane</keyword>
<sequence length="493" mass="53037">MPVRRRFVALLGRAWLVAFVGCFLLNAAWALAAPYDGTPDEQQHIYRAAGIMGGQIAPRPEPAIDGTGGLTRVPDSLVRNNCWKLNRVSAACAKDIGGNETKIWVATRAARYHPGYYVAVGWPLALWPDWTGLLLARLLSGAAVAGFVALAFACAARWSRIGAAAVLVGFTPLVAMFGGALNPTAPEIAAGIALFAALIPLLRLGRVDPLFVHTAGISAVTLASLRALGPFWLAVAVALVAFPRFPLRELWKRRPLRWWLAVTAVAALLHTVWIVRQKTNQLGAAGSGIDVDVPTAMRMDFFERWERLFQEMVGQLGWLELKLPALAYLAWWMVLGYLLLAGFLAGDRAHRVRTVGLFVVTMGVTSVLVATSVQKLGFISQGRYMMPTLVGLPLLAVSVMSPVDDHARALVRTAAGVLLPVHLLTLFLGMGRWQAGLADPPHVNPFGGDWEPPLGTFPPVILGVCGVLALLGLMWRPTGGDGTPGTVTTIPQR</sequence>
<feature type="transmembrane region" description="Helical" evidence="1">
    <location>
        <begin position="161"/>
        <end position="179"/>
    </location>
</feature>
<keyword evidence="2" id="KW-0732">Signal</keyword>
<dbReference type="Pfam" id="PF09913">
    <property type="entry name" value="DUF2142"/>
    <property type="match status" value="1"/>
</dbReference>
<dbReference type="InterPro" id="IPR018674">
    <property type="entry name" value="DUF2142_membrane"/>
</dbReference>
<reference evidence="3" key="1">
    <citation type="submission" date="2021-01" db="EMBL/GenBank/DDBJ databases">
        <title>Whole genome shotgun sequence of Virgisporangium aliadipatigenens NBRC 105644.</title>
        <authorList>
            <person name="Komaki H."/>
            <person name="Tamura T."/>
        </authorList>
    </citation>
    <scope>NUCLEOTIDE SEQUENCE</scope>
    <source>
        <strain evidence="3">NBRC 105644</strain>
    </source>
</reference>
<feature type="signal peptide" evidence="2">
    <location>
        <begin position="1"/>
        <end position="32"/>
    </location>
</feature>
<feature type="transmembrane region" description="Helical" evidence="1">
    <location>
        <begin position="325"/>
        <end position="345"/>
    </location>
</feature>
<proteinExistence type="predicted"/>
<feature type="chain" id="PRO_5035258057" description="DUF2142 domain-containing protein" evidence="2">
    <location>
        <begin position="33"/>
        <end position="493"/>
    </location>
</feature>
<dbReference type="EMBL" id="BOPF01000012">
    <property type="protein sequence ID" value="GIJ46687.1"/>
    <property type="molecule type" value="Genomic_DNA"/>
</dbReference>
<feature type="transmembrane region" description="Helical" evidence="1">
    <location>
        <begin position="384"/>
        <end position="403"/>
    </location>
</feature>
<name>A0A8J3YLV0_9ACTN</name>
<dbReference type="RefSeq" id="WP_203900212.1">
    <property type="nucleotide sequence ID" value="NZ_BOPF01000012.1"/>
</dbReference>
<feature type="transmembrane region" description="Helical" evidence="1">
    <location>
        <begin position="455"/>
        <end position="475"/>
    </location>
</feature>
<evidence type="ECO:0000256" key="2">
    <source>
        <dbReference type="SAM" id="SignalP"/>
    </source>
</evidence>
<evidence type="ECO:0008006" key="5">
    <source>
        <dbReference type="Google" id="ProtNLM"/>
    </source>
</evidence>
<feature type="transmembrane region" description="Helical" evidence="1">
    <location>
        <begin position="231"/>
        <end position="247"/>
    </location>
</feature>
<evidence type="ECO:0000313" key="4">
    <source>
        <dbReference type="Proteomes" id="UP000619260"/>
    </source>
</evidence>
<comment type="caution">
    <text evidence="3">The sequence shown here is derived from an EMBL/GenBank/DDBJ whole genome shotgun (WGS) entry which is preliminary data.</text>
</comment>
<gene>
    <name evidence="3" type="ORF">Val02_35730</name>
</gene>
<feature type="transmembrane region" description="Helical" evidence="1">
    <location>
        <begin position="357"/>
        <end position="378"/>
    </location>
</feature>
<protein>
    <recommendedName>
        <fullName evidence="5">DUF2142 domain-containing protein</fullName>
    </recommendedName>
</protein>
<dbReference type="AlphaFoldDB" id="A0A8J3YLV0"/>
<evidence type="ECO:0000313" key="3">
    <source>
        <dbReference type="EMBL" id="GIJ46687.1"/>
    </source>
</evidence>
<evidence type="ECO:0000256" key="1">
    <source>
        <dbReference type="SAM" id="Phobius"/>
    </source>
</evidence>
<keyword evidence="4" id="KW-1185">Reference proteome</keyword>
<dbReference type="Proteomes" id="UP000619260">
    <property type="component" value="Unassembled WGS sequence"/>
</dbReference>
<feature type="transmembrane region" description="Helical" evidence="1">
    <location>
        <begin position="415"/>
        <end position="435"/>
    </location>
</feature>